<evidence type="ECO:0000313" key="2">
    <source>
        <dbReference type="Proteomes" id="UP001500298"/>
    </source>
</evidence>
<accession>A0ABP9DBB2</accession>
<sequence length="62" mass="7008">MANANDAFFVSLFIHFVDKKCSSYGDDDKAPKSTYPTIRYCNIINKWDGICPFDERDGVGIP</sequence>
<name>A0ABP9DBB2_9BACT</name>
<evidence type="ECO:0000313" key="1">
    <source>
        <dbReference type="EMBL" id="GAA4833898.1"/>
    </source>
</evidence>
<protein>
    <submittedName>
        <fullName evidence="1">Uncharacterized protein</fullName>
    </submittedName>
</protein>
<reference evidence="2" key="1">
    <citation type="journal article" date="2019" name="Int. J. Syst. Evol. Microbiol.">
        <title>The Global Catalogue of Microorganisms (GCM) 10K type strain sequencing project: providing services to taxonomists for standard genome sequencing and annotation.</title>
        <authorList>
            <consortium name="The Broad Institute Genomics Platform"/>
            <consortium name="The Broad Institute Genome Sequencing Center for Infectious Disease"/>
            <person name="Wu L."/>
            <person name="Ma J."/>
        </authorList>
    </citation>
    <scope>NUCLEOTIDE SEQUENCE [LARGE SCALE GENOMIC DNA]</scope>
    <source>
        <strain evidence="2">JCM 18326</strain>
    </source>
</reference>
<dbReference type="EMBL" id="BAABJX010000029">
    <property type="protein sequence ID" value="GAA4833898.1"/>
    <property type="molecule type" value="Genomic_DNA"/>
</dbReference>
<proteinExistence type="predicted"/>
<organism evidence="1 2">
    <name type="scientific">Algivirga pacifica</name>
    <dbReference type="NCBI Taxonomy" id="1162670"/>
    <lineage>
        <taxon>Bacteria</taxon>
        <taxon>Pseudomonadati</taxon>
        <taxon>Bacteroidota</taxon>
        <taxon>Cytophagia</taxon>
        <taxon>Cytophagales</taxon>
        <taxon>Flammeovirgaceae</taxon>
        <taxon>Algivirga</taxon>
    </lineage>
</organism>
<dbReference type="Proteomes" id="UP001500298">
    <property type="component" value="Unassembled WGS sequence"/>
</dbReference>
<keyword evidence="2" id="KW-1185">Reference proteome</keyword>
<gene>
    <name evidence="1" type="ORF">GCM10023331_18890</name>
</gene>
<comment type="caution">
    <text evidence="1">The sequence shown here is derived from an EMBL/GenBank/DDBJ whole genome shotgun (WGS) entry which is preliminary data.</text>
</comment>